<keyword evidence="7" id="KW-0540">Nuclease</keyword>
<comment type="similarity">
    <text evidence="1">Belongs to the SMC family. SbcC subfamily.</text>
</comment>
<reference evidence="8" key="1">
    <citation type="submission" date="2017-04" db="EMBL/GenBank/DDBJ databases">
        <authorList>
            <person name="Varghese N."/>
            <person name="Submissions S."/>
        </authorList>
    </citation>
    <scope>NUCLEOTIDE SEQUENCE [LARGE SCALE GENOMIC DNA]</scope>
    <source>
        <strain evidence="8">VKM Ac-2121</strain>
    </source>
</reference>
<evidence type="ECO:0000259" key="6">
    <source>
        <dbReference type="Pfam" id="PF13476"/>
    </source>
</evidence>
<dbReference type="GO" id="GO:0004527">
    <property type="term" value="F:exonuclease activity"/>
    <property type="evidence" value="ECO:0007669"/>
    <property type="project" value="UniProtKB-KW"/>
</dbReference>
<dbReference type="AlphaFoldDB" id="A0A1X7ND68"/>
<evidence type="ECO:0000256" key="1">
    <source>
        <dbReference type="ARBA" id="ARBA00006930"/>
    </source>
</evidence>
<feature type="coiled-coil region" evidence="4">
    <location>
        <begin position="530"/>
        <end position="628"/>
    </location>
</feature>
<evidence type="ECO:0000313" key="8">
    <source>
        <dbReference type="Proteomes" id="UP000193711"/>
    </source>
</evidence>
<gene>
    <name evidence="7" type="ORF">SAMN06295885_1085</name>
</gene>
<proteinExistence type="inferred from homology"/>
<feature type="domain" description="Rad50/SbcC-type AAA" evidence="6">
    <location>
        <begin position="9"/>
        <end position="214"/>
    </location>
</feature>
<dbReference type="OrthoDB" id="9795626at2"/>
<keyword evidence="7" id="KW-0378">Hydrolase</keyword>
<dbReference type="InterPro" id="IPR038729">
    <property type="entry name" value="Rad50/SbcC_AAA"/>
</dbReference>
<organism evidence="7 8">
    <name type="scientific">Rathayibacter oskolensis</name>
    <dbReference type="NCBI Taxonomy" id="1891671"/>
    <lineage>
        <taxon>Bacteria</taxon>
        <taxon>Bacillati</taxon>
        <taxon>Actinomycetota</taxon>
        <taxon>Actinomycetes</taxon>
        <taxon>Micrococcales</taxon>
        <taxon>Microbacteriaceae</taxon>
        <taxon>Rathayibacter</taxon>
    </lineage>
</organism>
<keyword evidence="8" id="KW-1185">Reference proteome</keyword>
<keyword evidence="7" id="KW-0269">Exonuclease</keyword>
<dbReference type="PANTHER" id="PTHR32114:SF2">
    <property type="entry name" value="ABC TRANSPORTER ABCH.3"/>
    <property type="match status" value="1"/>
</dbReference>
<protein>
    <recommendedName>
        <fullName evidence="3">Nuclease SbcCD subunit C</fullName>
    </recommendedName>
</protein>
<evidence type="ECO:0000256" key="4">
    <source>
        <dbReference type="SAM" id="Coils"/>
    </source>
</evidence>
<dbReference type="PANTHER" id="PTHR32114">
    <property type="entry name" value="ABC TRANSPORTER ABCH.3"/>
    <property type="match status" value="1"/>
</dbReference>
<dbReference type="GO" id="GO:0016887">
    <property type="term" value="F:ATP hydrolysis activity"/>
    <property type="evidence" value="ECO:0007669"/>
    <property type="project" value="InterPro"/>
</dbReference>
<dbReference type="SUPFAM" id="SSF52540">
    <property type="entry name" value="P-loop containing nucleoside triphosphate hydrolases"/>
    <property type="match status" value="1"/>
</dbReference>
<dbReference type="Pfam" id="PF13558">
    <property type="entry name" value="SbcC_Walker_B"/>
    <property type="match status" value="1"/>
</dbReference>
<dbReference type="EMBL" id="FXBM01000001">
    <property type="protein sequence ID" value="SMH35156.1"/>
    <property type="molecule type" value="Genomic_DNA"/>
</dbReference>
<accession>A0A1X7ND68</accession>
<evidence type="ECO:0000313" key="7">
    <source>
        <dbReference type="EMBL" id="SMH35156.1"/>
    </source>
</evidence>
<evidence type="ECO:0000256" key="5">
    <source>
        <dbReference type="SAM" id="MobiDB-lite"/>
    </source>
</evidence>
<dbReference type="GO" id="GO:0006302">
    <property type="term" value="P:double-strand break repair"/>
    <property type="evidence" value="ECO:0007669"/>
    <property type="project" value="InterPro"/>
</dbReference>
<feature type="region of interest" description="Disordered" evidence="5">
    <location>
        <begin position="744"/>
        <end position="763"/>
    </location>
</feature>
<dbReference type="STRING" id="1891671.SAMN06295885_1085"/>
<evidence type="ECO:0000256" key="2">
    <source>
        <dbReference type="ARBA" id="ARBA00011322"/>
    </source>
</evidence>
<dbReference type="Gene3D" id="3.40.50.300">
    <property type="entry name" value="P-loop containing nucleotide triphosphate hydrolases"/>
    <property type="match status" value="2"/>
</dbReference>
<name>A0A1X7ND68_9MICO</name>
<evidence type="ECO:0000256" key="3">
    <source>
        <dbReference type="ARBA" id="ARBA00013368"/>
    </source>
</evidence>
<dbReference type="Pfam" id="PF13476">
    <property type="entry name" value="AAA_23"/>
    <property type="match status" value="1"/>
</dbReference>
<dbReference type="InterPro" id="IPR027417">
    <property type="entry name" value="P-loop_NTPase"/>
</dbReference>
<sequence length="982" mass="106015">MRIHRLAFAGLGPFRTPQEIDFDRLDDVGIYLIAGRTGAGKSTVLDAISFALYGSVPRFDGTAARLRSDHSGPEDETWAELDFEAAGRVYRIRRSPEYERPRKRGGGTTTQPARVELHERIDGAWTGLSSSAKETGVEIGRIIGLTKDQFLQVILLAQNRFHEFLLAKNDDRQRLLRTLFATERYELLRRRLLAQRHESGAALEEERAAIAALADEAGRLADDSPAPRPDAVDSEWFAGLVARIRLPLETSRSAVERADDEAREALDALDAARSLRRAQERRARALRDAEELAVAESVVIEQRERLEASRRADGVAPLLRAARTADDAADAAATALERAAAAYRSLFGIDPDPAAAGAERESIDGRLGALADALAEEGRIPEATRLAEAADRDRDRAAAASRRLEEELAGHPVRIQAVEAEESELSADAATVPLRVDELAGVERRLAAAEERETAAASLSGLRAAYAEAVRAHSGSAEVHADLVARRFAGYAGELATALVPGDPCPVCGSREHPVPARDDDLAPVSNDDLEHARGAVERAAAAMDSARDRENEAALRLAALEERAGRESTEELRLRRSEVERLLRSALSAAARIEELRGERSALRARIEELAARRDVSRADHDRLAREATIASETLRHLRERVDAHRDGAASIGARVEALSLRRRVADDLVRADEVARIRGEAVAAAEDQLAGTLVEKGFPTREAAEAAALTSGERARAEAVVAEHERRRSAVEAVLAEPELHGLPTSPVDLAGAEERAGAASSRRDEARSLLSVLEHRAARLSELALLADERLLALEGRLERHLELRALAETVDGQNSRRMDLEAFALAGRLEEIVGAANLRLTAMTSGRYTLLHDDSLAYRGAASGLGIQILDAFTGARRQAASLSGGETFLASLALALGLADVVTMQSGGITLETMFIDEGFGSLDAETLETALGTLDSLRSGGRTIGLISHVDAMRERLPIGLRVVVGDRGDSTIVTD</sequence>
<dbReference type="RefSeq" id="WP_085475517.1">
    <property type="nucleotide sequence ID" value="NZ_FXBM01000001.1"/>
</dbReference>
<comment type="subunit">
    <text evidence="2">Heterodimer of SbcC and SbcD.</text>
</comment>
<dbReference type="Proteomes" id="UP000193711">
    <property type="component" value="Unassembled WGS sequence"/>
</dbReference>
<keyword evidence="4" id="KW-0175">Coiled coil</keyword>
<feature type="coiled-coil region" evidence="4">
    <location>
        <begin position="255"/>
        <end position="295"/>
    </location>
</feature>